<dbReference type="RefSeq" id="XP_005847324.1">
    <property type="nucleotide sequence ID" value="XM_005847262.1"/>
</dbReference>
<feature type="transmembrane region" description="Helical" evidence="1">
    <location>
        <begin position="72"/>
        <end position="92"/>
    </location>
</feature>
<keyword evidence="1" id="KW-1133">Transmembrane helix</keyword>
<proteinExistence type="predicted"/>
<dbReference type="KEGG" id="cvr:CHLNCDRAFT_134472"/>
<dbReference type="GeneID" id="17354764"/>
<evidence type="ECO:0000256" key="1">
    <source>
        <dbReference type="SAM" id="Phobius"/>
    </source>
</evidence>
<feature type="transmembrane region" description="Helical" evidence="1">
    <location>
        <begin position="220"/>
        <end position="243"/>
    </location>
</feature>
<gene>
    <name evidence="2" type="ORF">CHLNCDRAFT_134472</name>
</gene>
<protein>
    <submittedName>
        <fullName evidence="2">Uncharacterized protein</fullName>
    </submittedName>
</protein>
<keyword evidence="3" id="KW-1185">Reference proteome</keyword>
<organism evidence="3">
    <name type="scientific">Chlorella variabilis</name>
    <name type="common">Green alga</name>
    <dbReference type="NCBI Taxonomy" id="554065"/>
    <lineage>
        <taxon>Eukaryota</taxon>
        <taxon>Viridiplantae</taxon>
        <taxon>Chlorophyta</taxon>
        <taxon>core chlorophytes</taxon>
        <taxon>Trebouxiophyceae</taxon>
        <taxon>Chlorellales</taxon>
        <taxon>Chlorellaceae</taxon>
        <taxon>Chlorella clade</taxon>
        <taxon>Chlorella</taxon>
    </lineage>
</organism>
<sequence length="316" mass="34841">MAPLTFARLRWWNAAVGTLQLVAGAAILAISPYDPKSELPWYTFFVASWSRDNGAESDFYSPAPKQVASFPIAVWSGVFLLLSAVDHLLVILPRVNAYYNRCLCQNRNPFRWAEYSVSASLMSVMIAQLCGVTDIHLLFTLAALMATTMLFGHQMEVSNGARLPTFAYSDDSKAPPALAKDGSGAGLPAAFLTTNPVADGAADGGDGAAPGAQRVDWGPFWMGCWPFLAVELVTGCYFFQAVSNGDPPTFVWSLFFILSFLYIMFAVNQALQFKQVRGWRGFAQAEWWYMILSLTSKQLLAWITYGGTRRFEDEGI</sequence>
<dbReference type="Proteomes" id="UP000008141">
    <property type="component" value="Unassembled WGS sequence"/>
</dbReference>
<evidence type="ECO:0000313" key="3">
    <source>
        <dbReference type="Proteomes" id="UP000008141"/>
    </source>
</evidence>
<evidence type="ECO:0000313" key="2">
    <source>
        <dbReference type="EMBL" id="EFN55222.1"/>
    </source>
</evidence>
<dbReference type="OrthoDB" id="2129259at2759"/>
<dbReference type="InterPro" id="IPR041113">
    <property type="entry name" value="Heliorhodopsin"/>
</dbReference>
<accession>E1ZG21</accession>
<dbReference type="eggNOG" id="ENOG502S6HK">
    <property type="taxonomic scope" value="Eukaryota"/>
</dbReference>
<dbReference type="EMBL" id="GL433845">
    <property type="protein sequence ID" value="EFN55222.1"/>
    <property type="molecule type" value="Genomic_DNA"/>
</dbReference>
<reference evidence="2 3" key="1">
    <citation type="journal article" date="2010" name="Plant Cell">
        <title>The Chlorella variabilis NC64A genome reveals adaptation to photosymbiosis, coevolution with viruses, and cryptic sex.</title>
        <authorList>
            <person name="Blanc G."/>
            <person name="Duncan G."/>
            <person name="Agarkova I."/>
            <person name="Borodovsky M."/>
            <person name="Gurnon J."/>
            <person name="Kuo A."/>
            <person name="Lindquist E."/>
            <person name="Lucas S."/>
            <person name="Pangilinan J."/>
            <person name="Polle J."/>
            <person name="Salamov A."/>
            <person name="Terry A."/>
            <person name="Yamada T."/>
            <person name="Dunigan D.D."/>
            <person name="Grigoriev I.V."/>
            <person name="Claverie J.M."/>
            <person name="Van Etten J.L."/>
        </authorList>
    </citation>
    <scope>NUCLEOTIDE SEQUENCE [LARGE SCALE GENOMIC DNA]</scope>
    <source>
        <strain evidence="2 3">NC64A</strain>
    </source>
</reference>
<dbReference type="SMR" id="E1ZG21"/>
<dbReference type="Pfam" id="PF18761">
    <property type="entry name" value="Heliorhodopsin"/>
    <property type="match status" value="2"/>
</dbReference>
<dbReference type="AlphaFoldDB" id="E1ZG21"/>
<dbReference type="InParanoid" id="E1ZG21"/>
<keyword evidence="1" id="KW-0812">Transmembrane</keyword>
<feature type="transmembrane region" description="Helical" evidence="1">
    <location>
        <begin position="249"/>
        <end position="267"/>
    </location>
</feature>
<keyword evidence="1" id="KW-0472">Membrane</keyword>
<feature type="transmembrane region" description="Helical" evidence="1">
    <location>
        <begin position="12"/>
        <end position="33"/>
    </location>
</feature>
<name>E1ZG21_CHLVA</name>